<dbReference type="GO" id="GO:0032259">
    <property type="term" value="P:methylation"/>
    <property type="evidence" value="ECO:0007669"/>
    <property type="project" value="UniProtKB-KW"/>
</dbReference>
<comment type="caution">
    <text evidence="4">The sequence shown here is derived from an EMBL/GenBank/DDBJ whole genome shotgun (WGS) entry which is preliminary data.</text>
</comment>
<dbReference type="GO" id="GO:0008168">
    <property type="term" value="F:methyltransferase activity"/>
    <property type="evidence" value="ECO:0007669"/>
    <property type="project" value="UniProtKB-KW"/>
</dbReference>
<feature type="domain" description="Methyltransferase" evidence="3">
    <location>
        <begin position="74"/>
        <end position="163"/>
    </location>
</feature>
<name>A0AB74B833_PSESG</name>
<keyword evidence="2" id="KW-0808">Transferase</keyword>
<dbReference type="CDD" id="cd02440">
    <property type="entry name" value="AdoMet_MTases"/>
    <property type="match status" value="1"/>
</dbReference>
<reference evidence="4 5" key="1">
    <citation type="submission" date="2018-08" db="EMBL/GenBank/DDBJ databases">
        <title>Recombination of ecologically and evolutionarily significant loci maintains genetic cohesion in the Pseudomonas syringae species complex.</title>
        <authorList>
            <person name="Dillon M."/>
            <person name="Thakur S."/>
            <person name="Almeida R.N.D."/>
            <person name="Weir B.S."/>
            <person name="Guttman D.S."/>
        </authorList>
    </citation>
    <scope>NUCLEOTIDE SEQUENCE [LARGE SCALE GENOMIC DNA]</scope>
    <source>
        <strain evidence="4 5">ICMP 4182</strain>
    </source>
</reference>
<dbReference type="InterPro" id="IPR029063">
    <property type="entry name" value="SAM-dependent_MTases_sf"/>
</dbReference>
<evidence type="ECO:0000259" key="3">
    <source>
        <dbReference type="Pfam" id="PF13649"/>
    </source>
</evidence>
<evidence type="ECO:0000313" key="4">
    <source>
        <dbReference type="EMBL" id="RMQ22121.1"/>
    </source>
</evidence>
<evidence type="ECO:0000256" key="2">
    <source>
        <dbReference type="ARBA" id="ARBA00022679"/>
    </source>
</evidence>
<proteinExistence type="predicted"/>
<dbReference type="Gene3D" id="3.40.50.150">
    <property type="entry name" value="Vaccinia Virus protein VP39"/>
    <property type="match status" value="1"/>
</dbReference>
<sequence>MSSRNAARVYWRSSFTGPPLMKLDPQTLAQITSTTVSHYNSVADEFREGTRDHDVSQNIGALLRHIEGPAPLQILDFGCGPGRDLKTFTAMGHVAVGLDGSERFAEMARAETGCEVLQQNFLELDLPQGRFDGLFANAVLFHIPRQELPRVLRELYATLKPGGVLFSSNPRGENQEGWNGERYGAYHDLETWRELLTEAGFSELEHYYRPAGLPREQQPWLASVWRRQ</sequence>
<keyword evidence="1 4" id="KW-0489">Methyltransferase</keyword>
<evidence type="ECO:0000313" key="5">
    <source>
        <dbReference type="Proteomes" id="UP000272471"/>
    </source>
</evidence>
<protein>
    <submittedName>
        <fullName evidence="4">Ubiquinone/menaquinone biosynthesis methyltransferase ubie</fullName>
    </submittedName>
</protein>
<dbReference type="Proteomes" id="UP000272471">
    <property type="component" value="Unassembled WGS sequence"/>
</dbReference>
<dbReference type="EMBL" id="RBQX01000011">
    <property type="protein sequence ID" value="RMQ22121.1"/>
    <property type="molecule type" value="Genomic_DNA"/>
</dbReference>
<dbReference type="PANTHER" id="PTHR43861">
    <property type="entry name" value="TRANS-ACONITATE 2-METHYLTRANSFERASE-RELATED"/>
    <property type="match status" value="1"/>
</dbReference>
<gene>
    <name evidence="4" type="ORF">ALQ11_04732</name>
</gene>
<dbReference type="PANTHER" id="PTHR43861:SF1">
    <property type="entry name" value="TRANS-ACONITATE 2-METHYLTRANSFERASE"/>
    <property type="match status" value="1"/>
</dbReference>
<dbReference type="InterPro" id="IPR041698">
    <property type="entry name" value="Methyltransf_25"/>
</dbReference>
<organism evidence="4 5">
    <name type="scientific">Pseudomonas savastanoi pv. glycinea</name>
    <name type="common">Pseudomonas syringae pv. glycinea</name>
    <dbReference type="NCBI Taxonomy" id="318"/>
    <lineage>
        <taxon>Bacteria</taxon>
        <taxon>Pseudomonadati</taxon>
        <taxon>Pseudomonadota</taxon>
        <taxon>Gammaproteobacteria</taxon>
        <taxon>Pseudomonadales</taxon>
        <taxon>Pseudomonadaceae</taxon>
        <taxon>Pseudomonas</taxon>
    </lineage>
</organism>
<keyword evidence="4" id="KW-0830">Ubiquinone</keyword>
<dbReference type="Pfam" id="PF13649">
    <property type="entry name" value="Methyltransf_25"/>
    <property type="match status" value="1"/>
</dbReference>
<evidence type="ECO:0000256" key="1">
    <source>
        <dbReference type="ARBA" id="ARBA00022603"/>
    </source>
</evidence>
<accession>A0AB74B833</accession>
<dbReference type="SUPFAM" id="SSF53335">
    <property type="entry name" value="S-adenosyl-L-methionine-dependent methyltransferases"/>
    <property type="match status" value="1"/>
</dbReference>
<dbReference type="AlphaFoldDB" id="A0AB74B833"/>